<gene>
    <name evidence="8" type="ORF">D8I35_02915</name>
</gene>
<dbReference type="Pfam" id="PF00005">
    <property type="entry name" value="ABC_tran"/>
    <property type="match status" value="1"/>
</dbReference>
<evidence type="ECO:0000256" key="6">
    <source>
        <dbReference type="SAM" id="MobiDB-lite"/>
    </source>
</evidence>
<feature type="compositionally biased region" description="Basic and acidic residues" evidence="6">
    <location>
        <begin position="244"/>
        <end position="253"/>
    </location>
</feature>
<dbReference type="InterPro" id="IPR003439">
    <property type="entry name" value="ABC_transporter-like_ATP-bd"/>
</dbReference>
<dbReference type="SMART" id="SM00382">
    <property type="entry name" value="AAA"/>
    <property type="match status" value="1"/>
</dbReference>
<evidence type="ECO:0000259" key="7">
    <source>
        <dbReference type="PROSITE" id="PS50893"/>
    </source>
</evidence>
<keyword evidence="5 8" id="KW-0067">ATP-binding</keyword>
<dbReference type="InterPro" id="IPR017871">
    <property type="entry name" value="ABC_transporter-like_CS"/>
</dbReference>
<comment type="caution">
    <text evidence="8">The sequence shown here is derived from an EMBL/GenBank/DDBJ whole genome shotgun (WGS) entry which is preliminary data.</text>
</comment>
<feature type="region of interest" description="Disordered" evidence="6">
    <location>
        <begin position="244"/>
        <end position="269"/>
    </location>
</feature>
<dbReference type="InterPro" id="IPR050166">
    <property type="entry name" value="ABC_transporter_ATP-bind"/>
</dbReference>
<dbReference type="EMBL" id="RDQO01000001">
    <property type="protein sequence ID" value="RMX08094.1"/>
    <property type="molecule type" value="Genomic_DNA"/>
</dbReference>
<name>A0A3M6QYJ6_9BURK</name>
<dbReference type="PROSITE" id="PS50893">
    <property type="entry name" value="ABC_TRANSPORTER_2"/>
    <property type="match status" value="1"/>
</dbReference>
<comment type="similarity">
    <text evidence="1">Belongs to the ABC transporter superfamily.</text>
</comment>
<keyword evidence="4" id="KW-0547">Nucleotide-binding</keyword>
<evidence type="ECO:0000313" key="9">
    <source>
        <dbReference type="Proteomes" id="UP000278006"/>
    </source>
</evidence>
<dbReference type="GO" id="GO:0005524">
    <property type="term" value="F:ATP binding"/>
    <property type="evidence" value="ECO:0007669"/>
    <property type="project" value="UniProtKB-KW"/>
</dbReference>
<evidence type="ECO:0000256" key="1">
    <source>
        <dbReference type="ARBA" id="ARBA00005417"/>
    </source>
</evidence>
<evidence type="ECO:0000256" key="3">
    <source>
        <dbReference type="ARBA" id="ARBA00022475"/>
    </source>
</evidence>
<dbReference type="PROSITE" id="PS00211">
    <property type="entry name" value="ABC_TRANSPORTER_1"/>
    <property type="match status" value="1"/>
</dbReference>
<keyword evidence="2" id="KW-0813">Transport</keyword>
<dbReference type="RefSeq" id="WP_122226218.1">
    <property type="nucleotide sequence ID" value="NZ_RDQO01000001.1"/>
</dbReference>
<dbReference type="AlphaFoldDB" id="A0A3M6QYJ6"/>
<dbReference type="PANTHER" id="PTHR42788:SF19">
    <property type="entry name" value="ALIPHATIC SULFONATES IMPORT ATP-BINDING PROTEIN SSUB 2"/>
    <property type="match status" value="1"/>
</dbReference>
<dbReference type="SUPFAM" id="SSF52540">
    <property type="entry name" value="P-loop containing nucleoside triphosphate hydrolases"/>
    <property type="match status" value="1"/>
</dbReference>
<dbReference type="Proteomes" id="UP000278006">
    <property type="component" value="Unassembled WGS sequence"/>
</dbReference>
<dbReference type="InterPro" id="IPR027417">
    <property type="entry name" value="P-loop_NTPase"/>
</dbReference>
<evidence type="ECO:0000256" key="5">
    <source>
        <dbReference type="ARBA" id="ARBA00022840"/>
    </source>
</evidence>
<dbReference type="GO" id="GO:0016887">
    <property type="term" value="F:ATP hydrolysis activity"/>
    <property type="evidence" value="ECO:0007669"/>
    <property type="project" value="InterPro"/>
</dbReference>
<dbReference type="PANTHER" id="PTHR42788">
    <property type="entry name" value="TAURINE IMPORT ATP-BINDING PROTEIN-RELATED"/>
    <property type="match status" value="1"/>
</dbReference>
<keyword evidence="3" id="KW-1003">Cell membrane</keyword>
<evidence type="ECO:0000256" key="2">
    <source>
        <dbReference type="ARBA" id="ARBA00022448"/>
    </source>
</evidence>
<evidence type="ECO:0000313" key="8">
    <source>
        <dbReference type="EMBL" id="RMX08094.1"/>
    </source>
</evidence>
<protein>
    <submittedName>
        <fullName evidence="8">ATP-binding cassette domain-containing protein</fullName>
    </submittedName>
</protein>
<proteinExistence type="inferred from homology"/>
<keyword evidence="3" id="KW-0472">Membrane</keyword>
<dbReference type="InterPro" id="IPR003593">
    <property type="entry name" value="AAA+_ATPase"/>
</dbReference>
<dbReference type="Gene3D" id="3.40.50.300">
    <property type="entry name" value="P-loop containing nucleotide triphosphate hydrolases"/>
    <property type="match status" value="1"/>
</dbReference>
<organism evidence="8 9">
    <name type="scientific">Corticibacter populi</name>
    <dbReference type="NCBI Taxonomy" id="1550736"/>
    <lineage>
        <taxon>Bacteria</taxon>
        <taxon>Pseudomonadati</taxon>
        <taxon>Pseudomonadota</taxon>
        <taxon>Betaproteobacteria</taxon>
        <taxon>Burkholderiales</taxon>
        <taxon>Comamonadaceae</taxon>
        <taxon>Corticibacter</taxon>
    </lineage>
</organism>
<accession>A0A3M6QYJ6</accession>
<sequence>MELHIRHLTHSFALTEVLSDINLDLHAGETLALVGPSGCGKSTLLHIVAGLLRPSEGTLESSFRGIGCMFQQPRLMPWKNVVDNIALGLKGLGIPAGSRRRQGAALALRMGLLERDMDKFPYELSGGMQSRVALARALATRPDLLLLDEPFAALDVGLRHELYGVLREQVRGTGAAVLMITHDLMEAVRLADRLLLMAPHPGRVLREFMVPRLQERRSDDWIYGQTGRLMRIREVRECFGLPLQREEGDHEADPTAADDGGVPGGMDDGVRALTGASANCAAPHGHRGGCVA</sequence>
<evidence type="ECO:0000256" key="4">
    <source>
        <dbReference type="ARBA" id="ARBA00022741"/>
    </source>
</evidence>
<dbReference type="OrthoDB" id="5298774at2"/>
<reference evidence="8 9" key="1">
    <citation type="submission" date="2018-10" db="EMBL/GenBank/DDBJ databases">
        <title>Draft genome of Cortibacter populi DSM10536.</title>
        <authorList>
            <person name="Bernier A.-M."/>
            <person name="Bernard K."/>
        </authorList>
    </citation>
    <scope>NUCLEOTIDE SEQUENCE [LARGE SCALE GENOMIC DNA]</scope>
    <source>
        <strain evidence="8 9">DSM 105136</strain>
    </source>
</reference>
<feature type="domain" description="ABC transporter" evidence="7">
    <location>
        <begin position="3"/>
        <end position="226"/>
    </location>
</feature>
<keyword evidence="9" id="KW-1185">Reference proteome</keyword>